<evidence type="ECO:0000313" key="3">
    <source>
        <dbReference type="Proteomes" id="UP000824267"/>
    </source>
</evidence>
<organism evidence="2 3">
    <name type="scientific">Candidatus Onthomorpha intestinigallinarum</name>
    <dbReference type="NCBI Taxonomy" id="2840880"/>
    <lineage>
        <taxon>Bacteria</taxon>
        <taxon>Pseudomonadati</taxon>
        <taxon>Bacteroidota</taxon>
        <taxon>Bacteroidia</taxon>
        <taxon>Bacteroidales</taxon>
        <taxon>Candidatus Onthomorpha</taxon>
    </lineage>
</organism>
<evidence type="ECO:0000259" key="1">
    <source>
        <dbReference type="Pfam" id="PF00691"/>
    </source>
</evidence>
<protein>
    <submittedName>
        <fullName evidence="2">OmpA family protein</fullName>
    </submittedName>
</protein>
<name>A0A9D1UIA9_9BACT</name>
<evidence type="ECO:0000313" key="2">
    <source>
        <dbReference type="EMBL" id="HIW87661.1"/>
    </source>
</evidence>
<feature type="non-terminal residue" evidence="2">
    <location>
        <position position="1"/>
    </location>
</feature>
<reference evidence="2" key="2">
    <citation type="submission" date="2021-04" db="EMBL/GenBank/DDBJ databases">
        <authorList>
            <person name="Gilroy R."/>
        </authorList>
    </citation>
    <scope>NUCLEOTIDE SEQUENCE</scope>
    <source>
        <strain evidence="2">Gambia16-930</strain>
    </source>
</reference>
<accession>A0A9D1UIA9</accession>
<gene>
    <name evidence="2" type="ORF">IAC47_05240</name>
</gene>
<reference evidence="2" key="1">
    <citation type="journal article" date="2021" name="PeerJ">
        <title>Extensive microbial diversity within the chicken gut microbiome revealed by metagenomics and culture.</title>
        <authorList>
            <person name="Gilroy R."/>
            <person name="Ravi A."/>
            <person name="Getino M."/>
            <person name="Pursley I."/>
            <person name="Horton D.L."/>
            <person name="Alikhan N.F."/>
            <person name="Baker D."/>
            <person name="Gharbi K."/>
            <person name="Hall N."/>
            <person name="Watson M."/>
            <person name="Adriaenssens E.M."/>
            <person name="Foster-Nyarko E."/>
            <person name="Jarju S."/>
            <person name="Secka A."/>
            <person name="Antonio M."/>
            <person name="Oren A."/>
            <person name="Chaudhuri R.R."/>
            <person name="La Ragione R."/>
            <person name="Hildebrand F."/>
            <person name="Pallen M.J."/>
        </authorList>
    </citation>
    <scope>NUCLEOTIDE SEQUENCE</scope>
    <source>
        <strain evidence="2">Gambia16-930</strain>
    </source>
</reference>
<feature type="domain" description="OmpA-like" evidence="1">
    <location>
        <begin position="224"/>
        <end position="297"/>
    </location>
</feature>
<dbReference type="Proteomes" id="UP000824267">
    <property type="component" value="Unassembled WGS sequence"/>
</dbReference>
<dbReference type="Gene3D" id="3.30.1330.60">
    <property type="entry name" value="OmpA-like domain"/>
    <property type="match status" value="1"/>
</dbReference>
<dbReference type="Pfam" id="PF00691">
    <property type="entry name" value="OmpA"/>
    <property type="match status" value="1"/>
</dbReference>
<comment type="caution">
    <text evidence="2">The sequence shown here is derived from an EMBL/GenBank/DDBJ whole genome shotgun (WGS) entry which is preliminary data.</text>
</comment>
<proteinExistence type="predicted"/>
<dbReference type="SUPFAM" id="SSF103088">
    <property type="entry name" value="OmpA-like"/>
    <property type="match status" value="1"/>
</dbReference>
<sequence>WYTLDIPYDGKLLIDIEPKSYSDDYDFLVYKYTDKYFCNRVEKNRVKPVRSVQSVTNTEKKGKTGLSLEGTMAHISKESDAAYGKSLDVKAGETYVIVVDNLTDGGLGHTIKCEVWTKFAPLNIQIMDSIDQQRTTAHLYVKEVETGRIVTDRQDVGKTRLKLLPDMTYDIYIDKENYFKSYKRITYAQAAGKDTNYVARLVRIKPGSNIPLAGELYFDKNEAGELVVMQESYPVLDAVVKILTEYPQINVDIIGRVATEGLNVRKDNEYSKRKAEAIKNYLVSKGIPETNIRTRGSSIKELEEQLKSQQKLKSGMLNPPCEIKISSKR</sequence>
<dbReference type="AlphaFoldDB" id="A0A9D1UIA9"/>
<dbReference type="InterPro" id="IPR036737">
    <property type="entry name" value="OmpA-like_sf"/>
</dbReference>
<dbReference type="EMBL" id="DXGG01000167">
    <property type="protein sequence ID" value="HIW87661.1"/>
    <property type="molecule type" value="Genomic_DNA"/>
</dbReference>
<dbReference type="InterPro" id="IPR006665">
    <property type="entry name" value="OmpA-like"/>
</dbReference>